<reference evidence="2" key="2">
    <citation type="submission" date="2018-07" db="EMBL/GenBank/DDBJ databases">
        <authorList>
            <consortium name="NCBI Pathogen Detection Project"/>
        </authorList>
    </citation>
    <scope>NUCLEOTIDE SEQUENCE</scope>
    <source>
        <strain evidence="2">10-5386</strain>
    </source>
</reference>
<dbReference type="InterPro" id="IPR006935">
    <property type="entry name" value="Helicase/UvrB_N"/>
</dbReference>
<dbReference type="Gene3D" id="3.40.50.300">
    <property type="entry name" value="P-loop containing nucleotide triphosphate hydrolases"/>
    <property type="match status" value="1"/>
</dbReference>
<dbReference type="GO" id="GO:0003677">
    <property type="term" value="F:DNA binding"/>
    <property type="evidence" value="ECO:0007669"/>
    <property type="project" value="InterPro"/>
</dbReference>
<dbReference type="SUPFAM" id="SSF52540">
    <property type="entry name" value="P-loop containing nucleoside triphosphate hydrolases"/>
    <property type="match status" value="1"/>
</dbReference>
<evidence type="ECO:0000313" key="2">
    <source>
        <dbReference type="EMBL" id="HAF7272940.1"/>
    </source>
</evidence>
<dbReference type="AlphaFoldDB" id="A0A751ZM29"/>
<reference evidence="2" key="1">
    <citation type="journal article" date="2018" name="Genome Biol.">
        <title>SKESA: strategic k-mer extension for scrupulous assemblies.</title>
        <authorList>
            <person name="Souvorov A."/>
            <person name="Agarwala R."/>
            <person name="Lipman D.J."/>
        </authorList>
    </citation>
    <scope>NUCLEOTIDE SEQUENCE</scope>
    <source>
        <strain evidence="2">10-5386</strain>
    </source>
</reference>
<protein>
    <submittedName>
        <fullName evidence="2">DEAD/DEAH box helicase</fullName>
    </submittedName>
</protein>
<accession>A0A751ZM29</accession>
<evidence type="ECO:0000259" key="1">
    <source>
        <dbReference type="PROSITE" id="PS51192"/>
    </source>
</evidence>
<keyword evidence="2" id="KW-0378">Hydrolase</keyword>
<dbReference type="InterPro" id="IPR027417">
    <property type="entry name" value="P-loop_NTPase"/>
</dbReference>
<dbReference type="Pfam" id="PF04851">
    <property type="entry name" value="ResIII"/>
    <property type="match status" value="1"/>
</dbReference>
<dbReference type="InterPro" id="IPR014001">
    <property type="entry name" value="Helicase_ATP-bd"/>
</dbReference>
<organism evidence="2">
    <name type="scientific">Salmonella enterica subsp. enterica serovar Heidelberg</name>
    <dbReference type="NCBI Taxonomy" id="611"/>
    <lineage>
        <taxon>Bacteria</taxon>
        <taxon>Pseudomonadati</taxon>
        <taxon>Pseudomonadota</taxon>
        <taxon>Gammaproteobacteria</taxon>
        <taxon>Enterobacterales</taxon>
        <taxon>Enterobacteriaceae</taxon>
        <taxon>Salmonella</taxon>
    </lineage>
</organism>
<proteinExistence type="predicted"/>
<name>A0A751ZM29_SALET</name>
<keyword evidence="2" id="KW-0347">Helicase</keyword>
<gene>
    <name evidence="2" type="ORF">G9X34_004278</name>
</gene>
<dbReference type="GO" id="GO:0016787">
    <property type="term" value="F:hydrolase activity"/>
    <property type="evidence" value="ECO:0007669"/>
    <property type="project" value="InterPro"/>
</dbReference>
<dbReference type="EMBL" id="DAAWCJ010000041">
    <property type="protein sequence ID" value="HAF7272940.1"/>
    <property type="molecule type" value="Genomic_DNA"/>
</dbReference>
<dbReference type="PROSITE" id="PS51192">
    <property type="entry name" value="HELICASE_ATP_BIND_1"/>
    <property type="match status" value="1"/>
</dbReference>
<dbReference type="GO" id="GO:0004386">
    <property type="term" value="F:helicase activity"/>
    <property type="evidence" value="ECO:0007669"/>
    <property type="project" value="UniProtKB-KW"/>
</dbReference>
<dbReference type="RefSeq" id="WP_149801713.1">
    <property type="nucleotide sequence ID" value="NZ_JYZK01000038.1"/>
</dbReference>
<keyword evidence="2" id="KW-0067">ATP-binding</keyword>
<feature type="non-terminal residue" evidence="2">
    <location>
        <position position="144"/>
    </location>
</feature>
<sequence length="144" mass="16556">MIDFTNKLKKKELPKRINPVEIYESLDRRSEAGPLRPSQKTILEQWFNSRRNERDNIIKLHTGEGKTLIGLLILQSKINETNSPCLYVCPNIYLAKQAVKDAEKFGIPYCIIDHSKMIPDDFLSGRKILITHVQKLFNGKTAFG</sequence>
<keyword evidence="2" id="KW-0547">Nucleotide-binding</keyword>
<feature type="domain" description="Helicase ATP-binding" evidence="1">
    <location>
        <begin position="47"/>
        <end position="144"/>
    </location>
</feature>
<dbReference type="GO" id="GO:0005524">
    <property type="term" value="F:ATP binding"/>
    <property type="evidence" value="ECO:0007669"/>
    <property type="project" value="InterPro"/>
</dbReference>
<comment type="caution">
    <text evidence="2">The sequence shown here is derived from an EMBL/GenBank/DDBJ whole genome shotgun (WGS) entry which is preliminary data.</text>
</comment>